<organism evidence="8 9">
    <name type="scientific">Hyphodiscus hymeniophilus</name>
    <dbReference type="NCBI Taxonomy" id="353542"/>
    <lineage>
        <taxon>Eukaryota</taxon>
        <taxon>Fungi</taxon>
        <taxon>Dikarya</taxon>
        <taxon>Ascomycota</taxon>
        <taxon>Pezizomycotina</taxon>
        <taxon>Leotiomycetes</taxon>
        <taxon>Helotiales</taxon>
        <taxon>Hyphodiscaceae</taxon>
        <taxon>Hyphodiscus</taxon>
    </lineage>
</organism>
<keyword evidence="3" id="KW-0285">Flavoprotein</keyword>
<dbReference type="Gene3D" id="3.30.410.40">
    <property type="match status" value="1"/>
</dbReference>
<evidence type="ECO:0000256" key="5">
    <source>
        <dbReference type="PIRSR" id="PIRSR000137-2"/>
    </source>
</evidence>
<evidence type="ECO:0000256" key="2">
    <source>
        <dbReference type="ARBA" id="ARBA00010790"/>
    </source>
</evidence>
<sequence>METTRFTHIVVGAGSAGCVVTAKIVENPNSHVLLIEAGPDSNPAGAEVPQGVRNARKVPMKGQSELFDPTIDWNVVVDIPGGQSMIVPQAKIMGGGSSINGGTALRNTAADCREWAGLGNDSWDFDTVSRIYQELEDDELRGTRGLHPIVRTLPDEAGRIQKAFAESALASGFQGVLDFNEPGAEGVGPSPVCRRGHQRVSASNTFIDPIRGRKNLTILTGTEVDMVEFSGKRATGVVLADGRKIAASEEVIISAGGIFSPAILQRSGLGSSSLLNSLGISTISDLPVGHNLSDHVCIPIVAKPRIGAYANDDYSLQMQARWSSSLLPGWTDLQMVCFSYLNAPVPSPGTQARSLSGSAVGHVAGIGCNLNKPTSMGSVMIKCTDAREAPKVAPNYLQTDQDRKAAREVVRKAFEVITSAPMQRVLTEPTGLDVSILESDESLDDWIQRQYSTTYHFSGTCRMADQDKGGVVDQSGRVYGVQGLRVCDASIIPTSPAANTMWTTMMFAQRIGKLVAASYTEEKYVTQDFDKRMVLGASRL</sequence>
<proteinExistence type="inferred from homology"/>
<dbReference type="InterPro" id="IPR036188">
    <property type="entry name" value="FAD/NAD-bd_sf"/>
</dbReference>
<dbReference type="PANTHER" id="PTHR11552:SF147">
    <property type="entry name" value="CHOLINE DEHYDROGENASE, MITOCHONDRIAL"/>
    <property type="match status" value="1"/>
</dbReference>
<keyword evidence="4 5" id="KW-0274">FAD</keyword>
<dbReference type="Gene3D" id="3.50.50.60">
    <property type="entry name" value="FAD/NAD(P)-binding domain"/>
    <property type="match status" value="1"/>
</dbReference>
<dbReference type="GO" id="GO:0016614">
    <property type="term" value="F:oxidoreductase activity, acting on CH-OH group of donors"/>
    <property type="evidence" value="ECO:0007669"/>
    <property type="project" value="InterPro"/>
</dbReference>
<dbReference type="InterPro" id="IPR007867">
    <property type="entry name" value="GMC_OxRtase_C"/>
</dbReference>
<evidence type="ECO:0000259" key="6">
    <source>
        <dbReference type="Pfam" id="PF00732"/>
    </source>
</evidence>
<dbReference type="Pfam" id="PF00732">
    <property type="entry name" value="GMC_oxred_N"/>
    <property type="match status" value="1"/>
</dbReference>
<dbReference type="PANTHER" id="PTHR11552">
    <property type="entry name" value="GLUCOSE-METHANOL-CHOLINE GMC OXIDOREDUCTASE"/>
    <property type="match status" value="1"/>
</dbReference>
<feature type="domain" description="Glucose-methanol-choline oxidoreductase N-terminal" evidence="6">
    <location>
        <begin position="7"/>
        <end position="297"/>
    </location>
</feature>
<dbReference type="AlphaFoldDB" id="A0A9P7AXW6"/>
<dbReference type="Pfam" id="PF05199">
    <property type="entry name" value="GMC_oxred_C"/>
    <property type="match status" value="1"/>
</dbReference>
<evidence type="ECO:0000259" key="7">
    <source>
        <dbReference type="Pfam" id="PF05199"/>
    </source>
</evidence>
<protein>
    <submittedName>
        <fullName evidence="8">Betaine aldehyde dehydrogenase</fullName>
    </submittedName>
</protein>
<comment type="similarity">
    <text evidence="2">Belongs to the GMC oxidoreductase family.</text>
</comment>
<evidence type="ECO:0000256" key="1">
    <source>
        <dbReference type="ARBA" id="ARBA00001974"/>
    </source>
</evidence>
<dbReference type="InterPro" id="IPR000172">
    <property type="entry name" value="GMC_OxRdtase_N"/>
</dbReference>
<keyword evidence="9" id="KW-1185">Reference proteome</keyword>
<dbReference type="GO" id="GO:0050660">
    <property type="term" value="F:flavin adenine dinucleotide binding"/>
    <property type="evidence" value="ECO:0007669"/>
    <property type="project" value="InterPro"/>
</dbReference>
<dbReference type="InterPro" id="IPR012132">
    <property type="entry name" value="GMC_OxRdtase"/>
</dbReference>
<dbReference type="EMBL" id="VNKQ01000007">
    <property type="protein sequence ID" value="KAG0649576.1"/>
    <property type="molecule type" value="Genomic_DNA"/>
</dbReference>
<evidence type="ECO:0000313" key="9">
    <source>
        <dbReference type="Proteomes" id="UP000785200"/>
    </source>
</evidence>
<feature type="domain" description="Glucose-methanol-choline oxidoreductase C-terminal" evidence="7">
    <location>
        <begin position="373"/>
        <end position="508"/>
    </location>
</feature>
<reference evidence="8" key="1">
    <citation type="submission" date="2019-07" db="EMBL/GenBank/DDBJ databases">
        <title>Hyphodiscus hymeniophilus genome sequencing and assembly.</title>
        <authorList>
            <person name="Kramer G."/>
            <person name="Nodwell J."/>
        </authorList>
    </citation>
    <scope>NUCLEOTIDE SEQUENCE</scope>
    <source>
        <strain evidence="8">ATCC 34498</strain>
    </source>
</reference>
<dbReference type="PROSITE" id="PS51257">
    <property type="entry name" value="PROKAR_LIPOPROTEIN"/>
    <property type="match status" value="1"/>
</dbReference>
<gene>
    <name evidence="8" type="ORF">D0Z07_4003</name>
</gene>
<dbReference type="SUPFAM" id="SSF54373">
    <property type="entry name" value="FAD-linked reductases, C-terminal domain"/>
    <property type="match status" value="1"/>
</dbReference>
<dbReference type="Proteomes" id="UP000785200">
    <property type="component" value="Unassembled WGS sequence"/>
</dbReference>
<evidence type="ECO:0000256" key="4">
    <source>
        <dbReference type="ARBA" id="ARBA00022827"/>
    </source>
</evidence>
<feature type="binding site" evidence="5">
    <location>
        <position position="224"/>
    </location>
    <ligand>
        <name>FAD</name>
        <dbReference type="ChEBI" id="CHEBI:57692"/>
    </ligand>
</feature>
<comment type="caution">
    <text evidence="8">The sequence shown here is derived from an EMBL/GenBank/DDBJ whole genome shotgun (WGS) entry which is preliminary data.</text>
</comment>
<comment type="cofactor">
    <cofactor evidence="1 5">
        <name>FAD</name>
        <dbReference type="ChEBI" id="CHEBI:57692"/>
    </cofactor>
</comment>
<dbReference type="SUPFAM" id="SSF51905">
    <property type="entry name" value="FAD/NAD(P)-binding domain"/>
    <property type="match status" value="1"/>
</dbReference>
<name>A0A9P7AXW6_9HELO</name>
<evidence type="ECO:0000256" key="3">
    <source>
        <dbReference type="ARBA" id="ARBA00022630"/>
    </source>
</evidence>
<dbReference type="OrthoDB" id="269227at2759"/>
<evidence type="ECO:0000313" key="8">
    <source>
        <dbReference type="EMBL" id="KAG0649576.1"/>
    </source>
</evidence>
<dbReference type="PIRSF" id="PIRSF000137">
    <property type="entry name" value="Alcohol_oxidase"/>
    <property type="match status" value="1"/>
</dbReference>
<accession>A0A9P7AXW6</accession>